<dbReference type="InterPro" id="IPR023562">
    <property type="entry name" value="ClpP/TepA"/>
</dbReference>
<keyword evidence="1" id="KW-0812">Transmembrane</keyword>
<feature type="transmembrane region" description="Helical" evidence="1">
    <location>
        <begin position="12"/>
        <end position="35"/>
    </location>
</feature>
<proteinExistence type="predicted"/>
<keyword evidence="1" id="KW-0472">Membrane</keyword>
<comment type="caution">
    <text evidence="2">The sequence shown here is derived from an EMBL/GenBank/DDBJ whole genome shotgun (WGS) entry which is preliminary data.</text>
</comment>
<dbReference type="EMBL" id="BAPF01000006">
    <property type="protein sequence ID" value="GBQ77220.1"/>
    <property type="molecule type" value="Genomic_DNA"/>
</dbReference>
<sequence>MGKKFDKALGYTALATIPIGLFVFSGWMMGVSAVMHSECSVTYGSAQITTLPDGTTIRFNGDISQQSMMELVGQAQAARAKQPADKEIKIVLQSGGGDVEAMFFAAASLQNLHVTTVVGAKGYCGSACVPLFLAGEHRIADPTAGFGLHAVYCANSLQDLSCLAERQFDLSAARYKSFIKQRDPALYALALRDDAFKHSPYNLVCYTYPNGPENKPVSEQDDTTARGNCAVAFGIYRQTIAHELIKPHEVKCPVSWWTRMTTIFRYLVGTAGNIARQHVEPKGVLSADLPASRTDFNE</sequence>
<dbReference type="InterPro" id="IPR029045">
    <property type="entry name" value="ClpP/crotonase-like_dom_sf"/>
</dbReference>
<accession>A0ABQ0PP68</accession>
<dbReference type="RefSeq" id="WP_061505183.1">
    <property type="nucleotide sequence ID" value="NZ_BAPF01000006.1"/>
</dbReference>
<evidence type="ECO:0000313" key="3">
    <source>
        <dbReference type="Proteomes" id="UP001065047"/>
    </source>
</evidence>
<keyword evidence="1" id="KW-1133">Transmembrane helix</keyword>
<dbReference type="SUPFAM" id="SSF52096">
    <property type="entry name" value="ClpP/crotonase"/>
    <property type="match status" value="1"/>
</dbReference>
<evidence type="ECO:0000313" key="2">
    <source>
        <dbReference type="EMBL" id="GBQ77220.1"/>
    </source>
</evidence>
<organism evidence="2 3">
    <name type="scientific">Acetobacter malorum DSM 14337</name>
    <dbReference type="NCBI Taxonomy" id="1307910"/>
    <lineage>
        <taxon>Bacteria</taxon>
        <taxon>Pseudomonadati</taxon>
        <taxon>Pseudomonadota</taxon>
        <taxon>Alphaproteobacteria</taxon>
        <taxon>Acetobacterales</taxon>
        <taxon>Acetobacteraceae</taxon>
        <taxon>Acetobacter</taxon>
    </lineage>
</organism>
<evidence type="ECO:0000256" key="1">
    <source>
        <dbReference type="SAM" id="Phobius"/>
    </source>
</evidence>
<dbReference type="Pfam" id="PF00574">
    <property type="entry name" value="CLP_protease"/>
    <property type="match status" value="1"/>
</dbReference>
<dbReference type="Proteomes" id="UP001065047">
    <property type="component" value="Unassembled WGS sequence"/>
</dbReference>
<dbReference type="GeneID" id="29556401"/>
<keyword evidence="3" id="KW-1185">Reference proteome</keyword>
<name>A0ABQ0PP68_9PROT</name>
<reference evidence="2" key="1">
    <citation type="submission" date="2013-04" db="EMBL/GenBank/DDBJ databases">
        <title>The genome sequencing project of 58 acetic acid bacteria.</title>
        <authorList>
            <person name="Okamoto-Kainuma A."/>
            <person name="Ishikawa M."/>
            <person name="Umino S."/>
            <person name="Koizumi Y."/>
            <person name="Shiwa Y."/>
            <person name="Yoshikawa H."/>
            <person name="Matsutani M."/>
            <person name="Matsushita K."/>
        </authorList>
    </citation>
    <scope>NUCLEOTIDE SEQUENCE</scope>
    <source>
        <strain evidence="2">DSM 14337</strain>
    </source>
</reference>
<dbReference type="Gene3D" id="3.90.226.10">
    <property type="entry name" value="2-enoyl-CoA Hydratase, Chain A, domain 1"/>
    <property type="match status" value="1"/>
</dbReference>
<gene>
    <name evidence="2" type="ORF">AA14337_0754</name>
</gene>
<protein>
    <submittedName>
        <fullName evidence="2">Uncharacterized protein</fullName>
    </submittedName>
</protein>